<evidence type="ECO:0000256" key="6">
    <source>
        <dbReference type="ARBA" id="ARBA00048576"/>
    </source>
</evidence>
<evidence type="ECO:0000256" key="2">
    <source>
        <dbReference type="ARBA" id="ARBA00022654"/>
    </source>
</evidence>
<organism evidence="9">
    <name type="scientific">Mesorhizobium sp. WSM2240</name>
    <dbReference type="NCBI Taxonomy" id="3228851"/>
    <lineage>
        <taxon>Bacteria</taxon>
        <taxon>Pseudomonadati</taxon>
        <taxon>Pseudomonadota</taxon>
        <taxon>Alphaproteobacteria</taxon>
        <taxon>Hyphomicrobiales</taxon>
        <taxon>Phyllobacteriaceae</taxon>
        <taxon>Mesorhizobium</taxon>
    </lineage>
</organism>
<evidence type="ECO:0000256" key="7">
    <source>
        <dbReference type="PROSITE-ProRule" id="PRU00533"/>
    </source>
</evidence>
<geneLocation type="plasmid" evidence="9">
    <name>pMk2240A</name>
</geneLocation>
<reference evidence="9" key="1">
    <citation type="submission" date="2024-06" db="EMBL/GenBank/DDBJ databases">
        <title>Mesorhizobium karijinii sp. nov., a symbiont of the iconic Swainsona formosa from arid Australia.</title>
        <authorList>
            <person name="Hill Y.J."/>
            <person name="Watkin E.L.J."/>
            <person name="O'Hara G.W."/>
            <person name="Terpolilli J."/>
            <person name="Tye M.L."/>
            <person name="Kohlmeier M.G."/>
        </authorList>
    </citation>
    <scope>NUCLEOTIDE SEQUENCE</scope>
    <source>
        <strain evidence="9">WSM2240</strain>
        <plasmid evidence="9">pMk2240A</plasmid>
    </source>
</reference>
<dbReference type="PROSITE" id="PS51187">
    <property type="entry name" value="AUTOINDUCER_SYNTH_2"/>
    <property type="match status" value="1"/>
</dbReference>
<dbReference type="PANTHER" id="PTHR39322:SF1">
    <property type="entry name" value="ISOVALERYL-HOMOSERINE LACTONE SYNTHASE"/>
    <property type="match status" value="1"/>
</dbReference>
<accession>A0AAU8D3A5</accession>
<evidence type="ECO:0000256" key="8">
    <source>
        <dbReference type="RuleBase" id="RU361135"/>
    </source>
</evidence>
<protein>
    <recommendedName>
        <fullName evidence="1 8">Acyl-homoserine-lactone synthase</fullName>
        <ecNumber evidence="1 8">2.3.1.184</ecNumber>
    </recommendedName>
    <alternativeName>
        <fullName evidence="8">Autoinducer synthesis protein</fullName>
    </alternativeName>
</protein>
<dbReference type="Pfam" id="PF00765">
    <property type="entry name" value="Autoind_synth"/>
    <property type="match status" value="1"/>
</dbReference>
<dbReference type="AlphaFoldDB" id="A0AAU8D3A5"/>
<dbReference type="InterPro" id="IPR001690">
    <property type="entry name" value="Autoind_synthase"/>
</dbReference>
<dbReference type="InterPro" id="IPR018311">
    <property type="entry name" value="Autoind_synth_CS"/>
</dbReference>
<comment type="similarity">
    <text evidence="7 8">Belongs to the autoinducer synthase family.</text>
</comment>
<proteinExistence type="inferred from homology"/>
<dbReference type="PRINTS" id="PR01549">
    <property type="entry name" value="AUTOINDCRSYN"/>
</dbReference>
<dbReference type="EC" id="2.3.1.184" evidence="1 8"/>
<dbReference type="Gene3D" id="3.40.630.30">
    <property type="match status" value="1"/>
</dbReference>
<dbReference type="GO" id="GO:0007165">
    <property type="term" value="P:signal transduction"/>
    <property type="evidence" value="ECO:0007669"/>
    <property type="project" value="TreeGrafter"/>
</dbReference>
<dbReference type="PANTHER" id="PTHR39322">
    <property type="entry name" value="ACYL-HOMOSERINE-LACTONE SYNTHASE"/>
    <property type="match status" value="1"/>
</dbReference>
<dbReference type="GO" id="GO:0009372">
    <property type="term" value="P:quorum sensing"/>
    <property type="evidence" value="ECO:0007669"/>
    <property type="project" value="UniProtKB-UniRule"/>
</dbReference>
<keyword evidence="9" id="KW-0614">Plasmid</keyword>
<dbReference type="GO" id="GO:0061579">
    <property type="term" value="F:N-acyl homoserine lactone synthase activity"/>
    <property type="evidence" value="ECO:0007669"/>
    <property type="project" value="UniProtKB-UniRule"/>
</dbReference>
<evidence type="ECO:0000256" key="4">
    <source>
        <dbReference type="ARBA" id="ARBA00022691"/>
    </source>
</evidence>
<dbReference type="SUPFAM" id="SSF55729">
    <property type="entry name" value="Acyl-CoA N-acyltransferases (Nat)"/>
    <property type="match status" value="1"/>
</dbReference>
<dbReference type="PROSITE" id="PS00949">
    <property type="entry name" value="AUTOINDUCER_SYNTH_1"/>
    <property type="match status" value="1"/>
</dbReference>
<keyword evidence="5 7" id="KW-0071">Autoinducer synthesis</keyword>
<sequence length="243" mass="27661">MIIVIQAHEYRLQSHLLDQMFRLRKKVFYDKLGWDVSVRGEWERDSYDELGPAYLLWVDREARVVYGAIRLLPTTGPTLLYDVFRRTFPDRVDLVAPGIWEGTRMCVDEALLQRDHPGTEAGHAFCLLLLALCEVALAHGIHTMVSNYEPHLKRIYQKAGAELDELGRADGYGMRPVCCGAFEVSKRILTAMRKKLGVKEALYQGPGGEVRTKAVQNCPRDRAKHWRRGAGRLLARDDLLAEA</sequence>
<evidence type="ECO:0000313" key="9">
    <source>
        <dbReference type="EMBL" id="XCG52653.1"/>
    </source>
</evidence>
<evidence type="ECO:0000256" key="3">
    <source>
        <dbReference type="ARBA" id="ARBA00022679"/>
    </source>
</evidence>
<keyword evidence="2 7" id="KW-0673">Quorum sensing</keyword>
<dbReference type="EMBL" id="CP159256">
    <property type="protein sequence ID" value="XCG52653.1"/>
    <property type="molecule type" value="Genomic_DNA"/>
</dbReference>
<dbReference type="RefSeq" id="WP_353646895.1">
    <property type="nucleotide sequence ID" value="NZ_CP159256.1"/>
</dbReference>
<dbReference type="InterPro" id="IPR016181">
    <property type="entry name" value="Acyl_CoA_acyltransferase"/>
</dbReference>
<name>A0AAU8D3A5_9HYPH</name>
<keyword evidence="3 8" id="KW-0808">Transferase</keyword>
<gene>
    <name evidence="9" type="ORF">ABVK50_31185</name>
</gene>
<evidence type="ECO:0000256" key="1">
    <source>
        <dbReference type="ARBA" id="ARBA00012340"/>
    </source>
</evidence>
<evidence type="ECO:0000256" key="5">
    <source>
        <dbReference type="ARBA" id="ARBA00022929"/>
    </source>
</evidence>
<keyword evidence="4 8" id="KW-0949">S-adenosyl-L-methionine</keyword>
<comment type="catalytic activity">
    <reaction evidence="6 8">
        <text>a fatty acyl-[ACP] + S-adenosyl-L-methionine = an N-acyl-L-homoserine lactone + S-methyl-5'-thioadenosine + holo-[ACP] + H(+)</text>
        <dbReference type="Rhea" id="RHEA:10096"/>
        <dbReference type="Rhea" id="RHEA-COMP:9685"/>
        <dbReference type="Rhea" id="RHEA-COMP:14125"/>
        <dbReference type="ChEBI" id="CHEBI:15378"/>
        <dbReference type="ChEBI" id="CHEBI:17509"/>
        <dbReference type="ChEBI" id="CHEBI:55474"/>
        <dbReference type="ChEBI" id="CHEBI:59789"/>
        <dbReference type="ChEBI" id="CHEBI:64479"/>
        <dbReference type="ChEBI" id="CHEBI:138651"/>
        <dbReference type="EC" id="2.3.1.184"/>
    </reaction>
</comment>